<name>A0A1V6M1R5_9BACT</name>
<organism evidence="3 4">
    <name type="scientific">Candidatus Brocadia sapporoensis</name>
    <dbReference type="NCBI Taxonomy" id="392547"/>
    <lineage>
        <taxon>Bacteria</taxon>
        <taxon>Pseudomonadati</taxon>
        <taxon>Planctomycetota</taxon>
        <taxon>Candidatus Brocadiia</taxon>
        <taxon>Candidatus Brocadiales</taxon>
        <taxon>Candidatus Brocadiaceae</taxon>
        <taxon>Candidatus Brocadia</taxon>
    </lineage>
</organism>
<dbReference type="AlphaFoldDB" id="A0A1V6M1R5"/>
<dbReference type="PANTHER" id="PTHR43000">
    <property type="entry name" value="DTDP-D-GLUCOSE 4,6-DEHYDRATASE-RELATED"/>
    <property type="match status" value="1"/>
</dbReference>
<comment type="similarity">
    <text evidence="1">Belongs to the NAD(P)-dependent epimerase/dehydratase family.</text>
</comment>
<reference evidence="3 4" key="1">
    <citation type="journal article" date="2016" name="Genome Announc.">
        <title>Draft Genome Sequence of the Anaerobic Ammonium-Oxidizing Bacterium 'Candidatus Brocadia sp. 40'.</title>
        <authorList>
            <person name="Ali M."/>
            <person name="Haroon M.F."/>
            <person name="Narita Y."/>
            <person name="Zhang L."/>
            <person name="Rangel Shaw D."/>
            <person name="Okabe S."/>
            <person name="Saikaly P.E."/>
        </authorList>
    </citation>
    <scope>NUCLEOTIDE SEQUENCE [LARGE SCALE GENOMIC DNA]</scope>
    <source>
        <strain evidence="3 4">40</strain>
    </source>
</reference>
<dbReference type="EMBL" id="MJUW02000041">
    <property type="protein sequence ID" value="OQD46342.1"/>
    <property type="molecule type" value="Genomic_DNA"/>
</dbReference>
<dbReference type="Pfam" id="PF01370">
    <property type="entry name" value="Epimerase"/>
    <property type="match status" value="1"/>
</dbReference>
<evidence type="ECO:0000259" key="2">
    <source>
        <dbReference type="Pfam" id="PF01370"/>
    </source>
</evidence>
<evidence type="ECO:0000256" key="1">
    <source>
        <dbReference type="ARBA" id="ARBA00007637"/>
    </source>
</evidence>
<proteinExistence type="inferred from homology"/>
<feature type="domain" description="NAD-dependent epimerase/dehydratase" evidence="2">
    <location>
        <begin position="3"/>
        <end position="273"/>
    </location>
</feature>
<evidence type="ECO:0000313" key="3">
    <source>
        <dbReference type="EMBL" id="OQD46342.1"/>
    </source>
</evidence>
<protein>
    <submittedName>
        <fullName evidence="3">3-beta hydroxysteroid dehydrogenase</fullName>
    </submittedName>
</protein>
<accession>A0A1V6M1R5</accession>
<dbReference type="InterPro" id="IPR036291">
    <property type="entry name" value="NAD(P)-bd_dom_sf"/>
</dbReference>
<dbReference type="Proteomes" id="UP000242219">
    <property type="component" value="Unassembled WGS sequence"/>
</dbReference>
<keyword evidence="4" id="KW-1185">Reference proteome</keyword>
<dbReference type="SUPFAM" id="SSF51735">
    <property type="entry name" value="NAD(P)-binding Rossmann-fold domains"/>
    <property type="match status" value="1"/>
</dbReference>
<dbReference type="InterPro" id="IPR001509">
    <property type="entry name" value="Epimerase_deHydtase"/>
</dbReference>
<comment type="caution">
    <text evidence="3">The sequence shown here is derived from an EMBL/GenBank/DDBJ whole genome shotgun (WGS) entry which is preliminary data.</text>
</comment>
<sequence length="354" mass="39475">MNILVTGGAGFVGSYLCRMYKERYPSANIVALDNLHRRGSEFNLKDFKDRGIRFIHGDIRCQGDLDAIEGVFDLFIEASAEPSVVAGLNRPDNYAIQTNLTGTINCLNFALKNAGHFIFLSSSRVYSIDPLLNIPLKEGDSRFHIDSPKAFMRGLSTQGINEEFPTNTARSLYGATKLASELLIQEYVRAYGLKAVINRCGVICGPGQFGKVEQGVFTLWVVNHYLKKSLKYTGFGGKGKQVRDILHPKDLFEALSLQNEKTGVLSGEIFNLGGGLDISVSLLELTQICKEITQNEVPINSVQNTLSVDIPFYVTDYRKATQAFGWQPKCSVEDTVKDIYRWIVKNEDFIQSIF</sequence>
<evidence type="ECO:0000313" key="4">
    <source>
        <dbReference type="Proteomes" id="UP000242219"/>
    </source>
</evidence>
<dbReference type="Gene3D" id="3.40.50.720">
    <property type="entry name" value="NAD(P)-binding Rossmann-like Domain"/>
    <property type="match status" value="1"/>
</dbReference>
<gene>
    <name evidence="3" type="ORF">BIY37_03750</name>
</gene>